<proteinExistence type="predicted"/>
<name>A0A1Q2SPN7_9GAMM</name>
<reference evidence="1 2" key="1">
    <citation type="journal article" date="2017" name="ISME J.">
        <title>An acid-tolerant ammonia-oxidizing ?-proteobacterium from soil.</title>
        <authorList>
            <person name="Hayatsu M."/>
            <person name="Tago K."/>
            <person name="Uchiyama I."/>
            <person name="Toyoda A."/>
            <person name="Wang Y."/>
            <person name="Shimomura Y."/>
            <person name="Okubo T."/>
            <person name="Kurisu F."/>
            <person name="Hirono Y."/>
            <person name="Nonaka K."/>
            <person name="Akiyama H."/>
            <person name="Itoh T."/>
            <person name="Takami H."/>
        </authorList>
    </citation>
    <scope>NUCLEOTIDE SEQUENCE [LARGE SCALE GENOMIC DNA]</scope>
    <source>
        <strain evidence="1 2">TAO100</strain>
    </source>
</reference>
<evidence type="ECO:0000313" key="1">
    <source>
        <dbReference type="EMBL" id="BAW81067.1"/>
    </source>
</evidence>
<dbReference type="EMBL" id="AP014836">
    <property type="protein sequence ID" value="BAW81067.1"/>
    <property type="molecule type" value="Genomic_DNA"/>
</dbReference>
<sequence length="88" mass="9818">MSGLTIRKNFALDAEAVKNAEQVLKQNHKSLTEAINLYFKALAKDASILEQVEKTATKRTGSFIGLLDNQVGDTSFQQMKKDYHESLS</sequence>
<gene>
    <name evidence="1" type="ORF">TAO_1697</name>
</gene>
<evidence type="ECO:0000313" key="2">
    <source>
        <dbReference type="Proteomes" id="UP000243679"/>
    </source>
</evidence>
<protein>
    <recommendedName>
        <fullName evidence="3">Antitoxin</fullName>
    </recommendedName>
</protein>
<accession>A0A1Q2SPN7</accession>
<evidence type="ECO:0008006" key="3">
    <source>
        <dbReference type="Google" id="ProtNLM"/>
    </source>
</evidence>
<keyword evidence="2" id="KW-1185">Reference proteome</keyword>
<dbReference type="RefSeq" id="WP_096527545.1">
    <property type="nucleotide sequence ID" value="NZ_AP014836.1"/>
</dbReference>
<organism evidence="1 2">
    <name type="scientific">Candidatus Nitrosoglobus terrae</name>
    <dbReference type="NCBI Taxonomy" id="1630141"/>
    <lineage>
        <taxon>Bacteria</taxon>
        <taxon>Pseudomonadati</taxon>
        <taxon>Pseudomonadota</taxon>
        <taxon>Gammaproteobacteria</taxon>
        <taxon>Chromatiales</taxon>
        <taxon>Chromatiaceae</taxon>
        <taxon>Candidatus Nitrosoglobus</taxon>
    </lineage>
</organism>
<dbReference type="KEGG" id="ntt:TAO_1697"/>
<dbReference type="AlphaFoldDB" id="A0A1Q2SPN7"/>
<dbReference type="Proteomes" id="UP000243679">
    <property type="component" value="Chromosome"/>
</dbReference>